<dbReference type="SMART" id="SM01076">
    <property type="entry name" value="CG-1"/>
    <property type="match status" value="1"/>
</dbReference>
<dbReference type="GO" id="GO:0003690">
    <property type="term" value="F:double-stranded DNA binding"/>
    <property type="evidence" value="ECO:0007669"/>
    <property type="project" value="TreeGrafter"/>
</dbReference>
<evidence type="ECO:0000256" key="9">
    <source>
        <dbReference type="ARBA" id="ARBA00023016"/>
    </source>
</evidence>
<feature type="compositionally biased region" description="Polar residues" evidence="17">
    <location>
        <begin position="168"/>
        <end position="186"/>
    </location>
</feature>
<evidence type="ECO:0000256" key="16">
    <source>
        <dbReference type="PROSITE-ProRule" id="PRU00023"/>
    </source>
</evidence>
<dbReference type="Pfam" id="PF01833">
    <property type="entry name" value="TIG"/>
    <property type="match status" value="1"/>
</dbReference>
<evidence type="ECO:0000256" key="17">
    <source>
        <dbReference type="SAM" id="MobiDB-lite"/>
    </source>
</evidence>
<feature type="repeat" description="ANK" evidence="16">
    <location>
        <begin position="678"/>
        <end position="710"/>
    </location>
</feature>
<keyword evidence="13" id="KW-0010">Activator</keyword>
<protein>
    <recommendedName>
        <fullName evidence="18">CG-1 domain-containing protein</fullName>
    </recommendedName>
</protein>
<dbReference type="SUPFAM" id="SSF52540">
    <property type="entry name" value="P-loop containing nucleoside triphosphate hydrolases"/>
    <property type="match status" value="1"/>
</dbReference>
<comment type="subcellular location">
    <subcellularLocation>
        <location evidence="2">Cell membrane</location>
        <topology evidence="2">Peripheral membrane protein</topology>
        <orientation evidence="2">Cytoplasmic side</orientation>
    </subcellularLocation>
    <subcellularLocation>
        <location evidence="1">Nucleus</location>
    </subcellularLocation>
</comment>
<evidence type="ECO:0000313" key="19">
    <source>
        <dbReference type="EMBL" id="WVY93479.1"/>
    </source>
</evidence>
<dbReference type="InterPro" id="IPR013783">
    <property type="entry name" value="Ig-like_fold"/>
</dbReference>
<feature type="compositionally biased region" description="Polar residues" evidence="17">
    <location>
        <begin position="352"/>
        <end position="364"/>
    </location>
</feature>
<proteinExistence type="inferred from homology"/>
<feature type="compositionally biased region" description="Low complexity" evidence="17">
    <location>
        <begin position="115"/>
        <end position="129"/>
    </location>
</feature>
<dbReference type="Gene3D" id="1.25.40.20">
    <property type="entry name" value="Ankyrin repeat-containing domain"/>
    <property type="match status" value="1"/>
</dbReference>
<comment type="similarity">
    <text evidence="3">Belongs to the CAMTA family.</text>
</comment>
<evidence type="ECO:0000313" key="20">
    <source>
        <dbReference type="Proteomes" id="UP001374535"/>
    </source>
</evidence>
<dbReference type="GO" id="GO:0006357">
    <property type="term" value="P:regulation of transcription by RNA polymerase II"/>
    <property type="evidence" value="ECO:0007669"/>
    <property type="project" value="TreeGrafter"/>
</dbReference>
<evidence type="ECO:0000256" key="2">
    <source>
        <dbReference type="ARBA" id="ARBA00004413"/>
    </source>
</evidence>
<dbReference type="InterPro" id="IPR005559">
    <property type="entry name" value="CG-1_dom"/>
</dbReference>
<evidence type="ECO:0000256" key="14">
    <source>
        <dbReference type="ARBA" id="ARBA00023163"/>
    </source>
</evidence>
<feature type="region of interest" description="Disordered" evidence="17">
    <location>
        <begin position="347"/>
        <end position="367"/>
    </location>
</feature>
<evidence type="ECO:0000259" key="18">
    <source>
        <dbReference type="PROSITE" id="PS51437"/>
    </source>
</evidence>
<dbReference type="GO" id="GO:0005634">
    <property type="term" value="C:nucleus"/>
    <property type="evidence" value="ECO:0007669"/>
    <property type="project" value="UniProtKB-SubCell"/>
</dbReference>
<dbReference type="SMART" id="SM00248">
    <property type="entry name" value="ANK"/>
    <property type="match status" value="3"/>
</dbReference>
<dbReference type="InterPro" id="IPR000048">
    <property type="entry name" value="IQ_motif_EF-hand-BS"/>
</dbReference>
<feature type="repeat" description="ANK" evidence="16">
    <location>
        <begin position="645"/>
        <end position="677"/>
    </location>
</feature>
<feature type="region of interest" description="Disordered" evidence="17">
    <location>
        <begin position="100"/>
        <end position="186"/>
    </location>
</feature>
<evidence type="ECO:0000256" key="10">
    <source>
        <dbReference type="ARBA" id="ARBA00023043"/>
    </source>
</evidence>
<dbReference type="InterPro" id="IPR036770">
    <property type="entry name" value="Ankyrin_rpt-contain_sf"/>
</dbReference>
<reference evidence="19 20" key="1">
    <citation type="journal article" date="2023" name="Life. Sci Alliance">
        <title>Evolutionary insights into 3D genome organization and epigenetic landscape of Vigna mungo.</title>
        <authorList>
            <person name="Junaid A."/>
            <person name="Singh B."/>
            <person name="Bhatia S."/>
        </authorList>
    </citation>
    <scope>NUCLEOTIDE SEQUENCE [LARGE SCALE GENOMIC DNA]</scope>
    <source>
        <strain evidence="19">Urdbean</strain>
    </source>
</reference>
<dbReference type="InterPro" id="IPR002110">
    <property type="entry name" value="Ankyrin_rpt"/>
</dbReference>
<dbReference type="PROSITE" id="PS51437">
    <property type="entry name" value="CG_1"/>
    <property type="match status" value="1"/>
</dbReference>
<dbReference type="GO" id="GO:0009409">
    <property type="term" value="P:response to cold"/>
    <property type="evidence" value="ECO:0007669"/>
    <property type="project" value="UniProtKB-ARBA"/>
</dbReference>
<dbReference type="PROSITE" id="PS50088">
    <property type="entry name" value="ANK_REPEAT"/>
    <property type="match status" value="2"/>
</dbReference>
<dbReference type="InterPro" id="IPR027417">
    <property type="entry name" value="P-loop_NTPase"/>
</dbReference>
<dbReference type="PANTHER" id="PTHR23335">
    <property type="entry name" value="CALMODULIN-BINDING TRANSCRIPTION ACTIVATOR CAMTA"/>
    <property type="match status" value="1"/>
</dbReference>
<dbReference type="AlphaFoldDB" id="A0AAQ3MN47"/>
<dbReference type="PROSITE" id="PS50096">
    <property type="entry name" value="IQ"/>
    <property type="match status" value="2"/>
</dbReference>
<evidence type="ECO:0000256" key="8">
    <source>
        <dbReference type="ARBA" id="ARBA00023015"/>
    </source>
</evidence>
<evidence type="ECO:0000256" key="7">
    <source>
        <dbReference type="ARBA" id="ARBA00022860"/>
    </source>
</evidence>
<keyword evidence="20" id="KW-1185">Reference proteome</keyword>
<keyword evidence="8" id="KW-0805">Transcription regulation</keyword>
<dbReference type="SUPFAM" id="SSF48403">
    <property type="entry name" value="Ankyrin repeat"/>
    <property type="match status" value="1"/>
</dbReference>
<keyword evidence="15" id="KW-0539">Nucleus</keyword>
<dbReference type="GO" id="GO:0003712">
    <property type="term" value="F:transcription coregulator activity"/>
    <property type="evidence" value="ECO:0007669"/>
    <property type="project" value="TreeGrafter"/>
</dbReference>
<gene>
    <name evidence="19" type="ORF">V8G54_032567</name>
</gene>
<dbReference type="PANTHER" id="PTHR23335:SF29">
    <property type="entry name" value="CALMODULIN-BINDING TRANSCRIPTION ACTIVATOR 1"/>
    <property type="match status" value="1"/>
</dbReference>
<dbReference type="InterPro" id="IPR002909">
    <property type="entry name" value="IPT_dom"/>
</dbReference>
<evidence type="ECO:0000256" key="6">
    <source>
        <dbReference type="ARBA" id="ARBA00022837"/>
    </source>
</evidence>
<feature type="region of interest" description="Disordered" evidence="17">
    <location>
        <begin position="925"/>
        <end position="944"/>
    </location>
</feature>
<dbReference type="Pfam" id="PF03859">
    <property type="entry name" value="CG-1"/>
    <property type="match status" value="1"/>
</dbReference>
<evidence type="ECO:0000256" key="4">
    <source>
        <dbReference type="ARBA" id="ARBA00022553"/>
    </source>
</evidence>
<keyword evidence="11" id="KW-0175">Coiled coil</keyword>
<evidence type="ECO:0000256" key="11">
    <source>
        <dbReference type="ARBA" id="ARBA00023054"/>
    </source>
</evidence>
<evidence type="ECO:0000256" key="3">
    <source>
        <dbReference type="ARBA" id="ARBA00008267"/>
    </source>
</evidence>
<dbReference type="Pfam" id="PF00612">
    <property type="entry name" value="IQ"/>
    <property type="match status" value="2"/>
</dbReference>
<dbReference type="InterPro" id="IPR014756">
    <property type="entry name" value="Ig_E-set"/>
</dbReference>
<keyword evidence="6" id="KW-0106">Calcium</keyword>
<dbReference type="Gene3D" id="1.20.5.190">
    <property type="match status" value="1"/>
</dbReference>
<sequence length="1030" mass="115955">MAEGAGYGLRRPLDIQQLQFEAQHRWLRPAEICEILRNYQMFQITSEPHNRPPSGSLFLFDRKVLRYFRKDGHNWRKKKDGKTVKEAHEKLKGNKNIVVNTEGDEVPLDSQKVTSLSTDSVSPSSSLMSLREDADSEDVYQASSGLRPLHESQHMGNGPLPEKIDAGLNSSYHTSPFSGDHGQSSISGTDYIPVVHGDNFRGNDTPYFDGEKTHGMAPWDTVLQSTAKLHNDPSLASFPSIPPSSMGNVLEQEHTIYGDLLTGKRDLTEEEESSRSFQPSWQIPFEDNSGDMPMSSQNQPFGLHYVSDYGTSLLGYGARNASSEIAPILYSFNGDPKEQLLQKNYPQEHADGQSQHTLKSNSANKVPDEESINYGLTVKRTLLDKDESLKKVDSFSRWVTKELGEVADLNMQSTPGISWSTDECQHVIDDSSLSPSLSQDQLFSINDFSPKWAYAELDIEVLIIGSFLKSQPEVTTCNWSCMFGEVEVPAEVLADGILCCQAPRHKVGRVPFYVTCSNRLACSEVREFDFREGFARNVDFAEFFGSSTEMRIHLRLEKFLTLKPVNPSNHSFEGDMEKRNLIFKLISLREEEEYSIKDEPTKELDISQHMVREHLFHRQVKEKLYSWLLHKVTENGKGPNVLDEDGQGVLHLAAFLGYDWAINPIIAAGVNINFRDVNGWTALHWAAFCGRERTVAFLVSMRADCGAVTDPSPAFPSGRPAADLASANGHKGISGFLAECSLTQNLESLKVDDQNGSRQEISGMKVVQTVLERTATPMLYGDMPDVLSMKDSLTAVRNATQAADRIHQVFRMQSFQRKMLTEYEGDDELGLSDQQALSLLASRACKSGQGHGLANAAAIHIQKKFRGWKKRKEFLMIRQRVVKIQAHVRGHQVRKQYKPIIWSVGILEKVILRWRRKGSGLRGFRPDALNKVPSQQNDSQKEDDYDFLKEGRKQKEEKIQKALSRVKSMVQYPEARAQYRRLLNVVEDFRQTKGTNEGLTSSEGTVDGVEDLIDIDMLLDDDNFIPIAFN</sequence>
<keyword evidence="10 16" id="KW-0040">ANK repeat</keyword>
<keyword evidence="9" id="KW-0346">Stress response</keyword>
<evidence type="ECO:0000256" key="12">
    <source>
        <dbReference type="ARBA" id="ARBA00023125"/>
    </source>
</evidence>
<dbReference type="Proteomes" id="UP001374535">
    <property type="component" value="Chromosome 10"/>
</dbReference>
<keyword evidence="12" id="KW-0238">DNA-binding</keyword>
<dbReference type="FunFam" id="1.20.5.190:FF:000003">
    <property type="entry name" value="Calmodulin-binding transcription activator 2"/>
    <property type="match status" value="1"/>
</dbReference>
<feature type="domain" description="CG-1" evidence="18">
    <location>
        <begin position="15"/>
        <end position="150"/>
    </location>
</feature>
<keyword evidence="7" id="KW-0112">Calmodulin-binding</keyword>
<dbReference type="EMBL" id="CP144691">
    <property type="protein sequence ID" value="WVY93479.1"/>
    <property type="molecule type" value="Genomic_DNA"/>
</dbReference>
<dbReference type="Pfam" id="PF12796">
    <property type="entry name" value="Ank_2"/>
    <property type="match status" value="1"/>
</dbReference>
<evidence type="ECO:0000256" key="13">
    <source>
        <dbReference type="ARBA" id="ARBA00023159"/>
    </source>
</evidence>
<dbReference type="SMART" id="SM00015">
    <property type="entry name" value="IQ"/>
    <property type="match status" value="2"/>
</dbReference>
<dbReference type="GO" id="GO:0005516">
    <property type="term" value="F:calmodulin binding"/>
    <property type="evidence" value="ECO:0007669"/>
    <property type="project" value="UniProtKB-KW"/>
</dbReference>
<dbReference type="FunFam" id="2.60.40.10:FF:000314">
    <property type="entry name" value="Calmodulin-binding transcription activator 2"/>
    <property type="match status" value="1"/>
</dbReference>
<name>A0AAQ3MN47_VIGMU</name>
<dbReference type="Gene3D" id="2.60.40.10">
    <property type="entry name" value="Immunoglobulins"/>
    <property type="match status" value="1"/>
</dbReference>
<accession>A0AAQ3MN47</accession>
<evidence type="ECO:0000256" key="5">
    <source>
        <dbReference type="ARBA" id="ARBA00022737"/>
    </source>
</evidence>
<evidence type="ECO:0000256" key="15">
    <source>
        <dbReference type="ARBA" id="ARBA00023242"/>
    </source>
</evidence>
<organism evidence="19 20">
    <name type="scientific">Vigna mungo</name>
    <name type="common">Black gram</name>
    <name type="synonym">Phaseolus mungo</name>
    <dbReference type="NCBI Taxonomy" id="3915"/>
    <lineage>
        <taxon>Eukaryota</taxon>
        <taxon>Viridiplantae</taxon>
        <taxon>Streptophyta</taxon>
        <taxon>Embryophyta</taxon>
        <taxon>Tracheophyta</taxon>
        <taxon>Spermatophyta</taxon>
        <taxon>Magnoliopsida</taxon>
        <taxon>eudicotyledons</taxon>
        <taxon>Gunneridae</taxon>
        <taxon>Pentapetalae</taxon>
        <taxon>rosids</taxon>
        <taxon>fabids</taxon>
        <taxon>Fabales</taxon>
        <taxon>Fabaceae</taxon>
        <taxon>Papilionoideae</taxon>
        <taxon>50 kb inversion clade</taxon>
        <taxon>NPAAA clade</taxon>
        <taxon>indigoferoid/millettioid clade</taxon>
        <taxon>Phaseoleae</taxon>
        <taxon>Vigna</taxon>
    </lineage>
</organism>
<dbReference type="SUPFAM" id="SSF81296">
    <property type="entry name" value="E set domains"/>
    <property type="match status" value="1"/>
</dbReference>
<keyword evidence="5" id="KW-0677">Repeat</keyword>
<keyword evidence="14" id="KW-0804">Transcription</keyword>
<dbReference type="GO" id="GO:0005886">
    <property type="term" value="C:plasma membrane"/>
    <property type="evidence" value="ECO:0007669"/>
    <property type="project" value="UniProtKB-SubCell"/>
</dbReference>
<evidence type="ECO:0000256" key="1">
    <source>
        <dbReference type="ARBA" id="ARBA00004123"/>
    </source>
</evidence>
<keyword evidence="4" id="KW-0597">Phosphoprotein</keyword>